<comment type="caution">
    <text evidence="1">The sequence shown here is derived from an EMBL/GenBank/DDBJ whole genome shotgun (WGS) entry which is preliminary data.</text>
</comment>
<dbReference type="AlphaFoldDB" id="A0AAE1BDY9"/>
<reference evidence="1" key="1">
    <citation type="journal article" date="2023" name="G3 (Bethesda)">
        <title>A reference genome for the long-term kleptoplast-retaining sea slug Elysia crispata morphotype clarki.</title>
        <authorList>
            <person name="Eastman K.E."/>
            <person name="Pendleton A.L."/>
            <person name="Shaikh M.A."/>
            <person name="Suttiyut T."/>
            <person name="Ogas R."/>
            <person name="Tomko P."/>
            <person name="Gavelis G."/>
            <person name="Widhalm J.R."/>
            <person name="Wisecaver J.H."/>
        </authorList>
    </citation>
    <scope>NUCLEOTIDE SEQUENCE</scope>
    <source>
        <strain evidence="1">ECLA1</strain>
    </source>
</reference>
<accession>A0AAE1BDY9</accession>
<sequence length="83" mass="8868">MYGSEVRSHHPARDSNRCFLSVGPTLCPLSLDRGGGGPGDLCALSPDFSHVVLELVQAGRFPGPPCLGLTEGTLETFYYSPFL</sequence>
<proteinExistence type="predicted"/>
<protein>
    <submittedName>
        <fullName evidence="1">Uncharacterized protein</fullName>
    </submittedName>
</protein>
<keyword evidence="2" id="KW-1185">Reference proteome</keyword>
<dbReference type="EMBL" id="JAWDGP010000016">
    <property type="protein sequence ID" value="KAK3804382.1"/>
    <property type="molecule type" value="Genomic_DNA"/>
</dbReference>
<evidence type="ECO:0000313" key="1">
    <source>
        <dbReference type="EMBL" id="KAK3804382.1"/>
    </source>
</evidence>
<gene>
    <name evidence="1" type="ORF">RRG08_059352</name>
</gene>
<organism evidence="1 2">
    <name type="scientific">Elysia crispata</name>
    <name type="common">lettuce slug</name>
    <dbReference type="NCBI Taxonomy" id="231223"/>
    <lineage>
        <taxon>Eukaryota</taxon>
        <taxon>Metazoa</taxon>
        <taxon>Spiralia</taxon>
        <taxon>Lophotrochozoa</taxon>
        <taxon>Mollusca</taxon>
        <taxon>Gastropoda</taxon>
        <taxon>Heterobranchia</taxon>
        <taxon>Euthyneura</taxon>
        <taxon>Panpulmonata</taxon>
        <taxon>Sacoglossa</taxon>
        <taxon>Placobranchoidea</taxon>
        <taxon>Plakobranchidae</taxon>
        <taxon>Elysia</taxon>
    </lineage>
</organism>
<evidence type="ECO:0000313" key="2">
    <source>
        <dbReference type="Proteomes" id="UP001283361"/>
    </source>
</evidence>
<dbReference type="Proteomes" id="UP001283361">
    <property type="component" value="Unassembled WGS sequence"/>
</dbReference>
<name>A0AAE1BDY9_9GAST</name>